<proteinExistence type="predicted"/>
<evidence type="ECO:0000313" key="2">
    <source>
        <dbReference type="EMBL" id="ETR74169.1"/>
    </source>
</evidence>
<dbReference type="EMBL" id="ATBP01000019">
    <property type="protein sequence ID" value="ETR74169.1"/>
    <property type="molecule type" value="Genomic_DNA"/>
</dbReference>
<dbReference type="Gene3D" id="3.40.50.2000">
    <property type="entry name" value="Glycogen Phosphorylase B"/>
    <property type="match status" value="2"/>
</dbReference>
<dbReference type="GO" id="GO:0016740">
    <property type="term" value="F:transferase activity"/>
    <property type="evidence" value="ECO:0007669"/>
    <property type="project" value="UniProtKB-KW"/>
</dbReference>
<dbReference type="Proteomes" id="UP000189670">
    <property type="component" value="Unassembled WGS sequence"/>
</dbReference>
<feature type="transmembrane region" description="Helical" evidence="1">
    <location>
        <begin position="49"/>
        <end position="68"/>
    </location>
</feature>
<evidence type="ECO:0000313" key="3">
    <source>
        <dbReference type="Proteomes" id="UP000189670"/>
    </source>
</evidence>
<protein>
    <submittedName>
        <fullName evidence="2">Glycosyltransferase</fullName>
    </submittedName>
</protein>
<organism evidence="2 3">
    <name type="scientific">Candidatus Magnetoglobus multicellularis str. Araruama</name>
    <dbReference type="NCBI Taxonomy" id="890399"/>
    <lineage>
        <taxon>Bacteria</taxon>
        <taxon>Pseudomonadati</taxon>
        <taxon>Thermodesulfobacteriota</taxon>
        <taxon>Desulfobacteria</taxon>
        <taxon>Desulfobacterales</taxon>
        <taxon>Desulfobacteraceae</taxon>
        <taxon>Candidatus Magnetoglobus</taxon>
    </lineage>
</organism>
<sequence>MKVSFYCNVHQSAFSILEFYKQDINILKDLTSQLKIVNRYRDIDWSSDIIFIWWWTYAFYPIFMAKLLKKKTIITGTFNYRAPDSPLDYYRRPFWQRYLIKYAMKNSSCNILVSRHEFDQIQKDWKLTNLTYSPHVVDTEKYKPVSKSRHNYLFSIISSGKHSIKRKCLPEIILAAKILSIKYPELKFLIAGRDVDNLKSVKDMINELDLSCSIVLLGEISEEKKLSFYRIV</sequence>
<gene>
    <name evidence="2" type="ORF">OMM_00418</name>
</gene>
<reference evidence="3" key="1">
    <citation type="submission" date="2012-11" db="EMBL/GenBank/DDBJ databases">
        <authorList>
            <person name="Lucero-Rivera Y.E."/>
            <person name="Tovar-Ramirez D."/>
        </authorList>
    </citation>
    <scope>NUCLEOTIDE SEQUENCE [LARGE SCALE GENOMIC DNA]</scope>
    <source>
        <strain evidence="3">Araruama</strain>
    </source>
</reference>
<dbReference type="AlphaFoldDB" id="A0A1V1PGZ6"/>
<accession>A0A1V1PGZ6</accession>
<dbReference type="SUPFAM" id="SSF53756">
    <property type="entry name" value="UDP-Glycosyltransferase/glycogen phosphorylase"/>
    <property type="match status" value="1"/>
</dbReference>
<keyword evidence="1" id="KW-0472">Membrane</keyword>
<evidence type="ECO:0000256" key="1">
    <source>
        <dbReference type="SAM" id="Phobius"/>
    </source>
</evidence>
<keyword evidence="1" id="KW-0812">Transmembrane</keyword>
<name>A0A1V1PGZ6_9BACT</name>
<comment type="caution">
    <text evidence="2">The sequence shown here is derived from an EMBL/GenBank/DDBJ whole genome shotgun (WGS) entry which is preliminary data.</text>
</comment>
<keyword evidence="1" id="KW-1133">Transmembrane helix</keyword>
<keyword evidence="2" id="KW-0808">Transferase</keyword>